<reference evidence="1 2" key="1">
    <citation type="journal article" date="2015" name="PLoS ONE">
        <title>Genome Sequence of Bacillus endophyticus and Analysis of Its Companion Mechanism in the Ketogulonigenium vulgare-Bacillus Strain Consortium.</title>
        <authorList>
            <person name="Jia N."/>
            <person name="Du J."/>
            <person name="Ding M.Z."/>
            <person name="Gao F."/>
            <person name="Yuan Y.J."/>
        </authorList>
    </citation>
    <scope>NUCLEOTIDE SEQUENCE [LARGE SCALE GENOMIC DNA]</scope>
    <source>
        <strain evidence="1 2">Hbe603</strain>
    </source>
</reference>
<gene>
    <name evidence="1" type="ORF">BEH_13205</name>
</gene>
<reference evidence="2" key="2">
    <citation type="submission" date="2015-06" db="EMBL/GenBank/DDBJ databases">
        <title>Genome Sequence of Bacillus endophyticus and Analysis of its Companion Mechanism in the Ketogulonigenium vulgare-Bacillus strain Consortium.</title>
        <authorList>
            <person name="Jia N."/>
            <person name="Du J."/>
            <person name="Ding M.-Z."/>
            <person name="Gao F."/>
            <person name="Yuan Y.-J."/>
        </authorList>
    </citation>
    <scope>NUCLEOTIDE SEQUENCE [LARGE SCALE GENOMIC DNA]</scope>
    <source>
        <strain evidence="2">Hbe603</strain>
    </source>
</reference>
<dbReference type="OrthoDB" id="2932966at2"/>
<keyword evidence="2" id="KW-1185">Reference proteome</keyword>
<dbReference type="KEGG" id="beo:BEH_13205"/>
<name>A0A1X7EJ12_9BACI</name>
<organism evidence="1 2">
    <name type="scientific">Priestia filamentosa</name>
    <dbReference type="NCBI Taxonomy" id="1402861"/>
    <lineage>
        <taxon>Bacteria</taxon>
        <taxon>Bacillati</taxon>
        <taxon>Bacillota</taxon>
        <taxon>Bacilli</taxon>
        <taxon>Bacillales</taxon>
        <taxon>Bacillaceae</taxon>
        <taxon>Priestia</taxon>
    </lineage>
</organism>
<evidence type="ECO:0000313" key="1">
    <source>
        <dbReference type="EMBL" id="AKO92954.1"/>
    </source>
</evidence>
<dbReference type="PATRIC" id="fig|135735.6.peg.2789"/>
<accession>A0A0H4KKX1</accession>
<dbReference type="EMBL" id="CP011974">
    <property type="protein sequence ID" value="AKO92954.1"/>
    <property type="molecule type" value="Genomic_DNA"/>
</dbReference>
<dbReference type="GeneID" id="93701764"/>
<proteinExistence type="predicted"/>
<dbReference type="AlphaFoldDB" id="A0A1X7EJ12"/>
<evidence type="ECO:0000313" key="2">
    <source>
        <dbReference type="Proteomes" id="UP000036202"/>
    </source>
</evidence>
<protein>
    <submittedName>
        <fullName evidence="1">Uncharacterized protein</fullName>
    </submittedName>
</protein>
<dbReference type="RefSeq" id="WP_040057445.1">
    <property type="nucleotide sequence ID" value="NZ_CP011974.1"/>
</dbReference>
<sequence>MQKQQGITILLLMLGLASISLGMALKNVFEYSPIVGWFLGTFIFIVNSFYKGKNLRNKGATNVK</sequence>
<dbReference type="Proteomes" id="UP000036202">
    <property type="component" value="Chromosome"/>
</dbReference>
<accession>A0A1X7EJ12</accession>